<accession>A0A846ZJ31</accession>
<dbReference type="Pfam" id="PF11992">
    <property type="entry name" value="TgpA_N"/>
    <property type="match status" value="1"/>
</dbReference>
<sequence length="653" mass="73101">MLDRRAFDLLCLTMAAVVAVHAPHLPVWWSAGLSVLLAGRWMQRRFRGGRVSWLIRLPLTLALPAGVIAQYGSLFGQEPGSALIAGMLVLKLLETERTRDARVGVAFACFGLMSALLFSQTLLPTLFVALGLIPALATLSALEPGHASLHWRMQLGGVLRMATLALPLALAGFLFIPRLSSPLWGAPSSGPARTGVSGSMAPGDFTQLLIDDSPAFRVSFDGPPPPPAQRYFRGPVLWRFDGRRWSAAHDASPHTPEALRPQAEPMRVLGGVYRYQIALQPTQQHWLFALDTPIDPPRDAHFTQARTLLHASRIRSLYHYQMRSSTVHVLAPQLSANDRHRALLLPQGFDPRARALAETWRREYGDQPQTIVDTALKLFHDGGFRYTLTPPPLGRDTVDDFLFSTRQGFCEHYASAFTFLMRAAGIPARVVTGYQGGYWNPMGDYLLVRQSDAHAWSEVWMPNRGWVRVDPTAAVRPERVDLGSAAAAGASREWYQASWLQNIRNRWDIVNRWWNQAVTGFDDLRQRGLLKPFGVQKADSRTLGVALAISVSVLLAAGLGLALWRKRRQDPLDRAMHLLQRRLARRGIQRGLAEGPRDYLTRAARELPHERDRLEMLLQSYLDLRYAQTEAETSAVRAFTRRVREFTPRPAVQ</sequence>
<feature type="transmembrane region" description="Helical" evidence="1">
    <location>
        <begin position="157"/>
        <end position="176"/>
    </location>
</feature>
<dbReference type="InterPro" id="IPR038765">
    <property type="entry name" value="Papain-like_cys_pep_sf"/>
</dbReference>
<keyword evidence="4" id="KW-1185">Reference proteome</keyword>
<dbReference type="InterPro" id="IPR002931">
    <property type="entry name" value="Transglutaminase-like"/>
</dbReference>
<dbReference type="SUPFAM" id="SSF54001">
    <property type="entry name" value="Cysteine proteinases"/>
    <property type="match status" value="1"/>
</dbReference>
<evidence type="ECO:0000259" key="2">
    <source>
        <dbReference type="SMART" id="SM00460"/>
    </source>
</evidence>
<dbReference type="SMART" id="SM00460">
    <property type="entry name" value="TGc"/>
    <property type="match status" value="1"/>
</dbReference>
<evidence type="ECO:0000313" key="4">
    <source>
        <dbReference type="Proteomes" id="UP000541636"/>
    </source>
</evidence>
<keyword evidence="1" id="KW-0472">Membrane</keyword>
<dbReference type="PANTHER" id="PTHR42736">
    <property type="entry name" value="PROTEIN-GLUTAMINE GAMMA-GLUTAMYLTRANSFERASE"/>
    <property type="match status" value="1"/>
</dbReference>
<dbReference type="Proteomes" id="UP000541636">
    <property type="component" value="Unassembled WGS sequence"/>
</dbReference>
<keyword evidence="1" id="KW-0812">Transmembrane</keyword>
<dbReference type="Gene3D" id="3.10.620.30">
    <property type="match status" value="1"/>
</dbReference>
<feature type="transmembrane region" description="Helical" evidence="1">
    <location>
        <begin position="12"/>
        <end position="39"/>
    </location>
</feature>
<organism evidence="3 4">
    <name type="scientific">Oleiagrimonas citrea</name>
    <dbReference type="NCBI Taxonomy" id="1665687"/>
    <lineage>
        <taxon>Bacteria</taxon>
        <taxon>Pseudomonadati</taxon>
        <taxon>Pseudomonadota</taxon>
        <taxon>Gammaproteobacteria</taxon>
        <taxon>Lysobacterales</taxon>
        <taxon>Rhodanobacteraceae</taxon>
        <taxon>Oleiagrimonas</taxon>
    </lineage>
</organism>
<dbReference type="EMBL" id="JAAZQD010000001">
    <property type="protein sequence ID" value="NKZ37697.1"/>
    <property type="molecule type" value="Genomic_DNA"/>
</dbReference>
<gene>
    <name evidence="3" type="ORF">HF690_01855</name>
</gene>
<protein>
    <submittedName>
        <fullName evidence="3">DUF3488 domain-containing transglutaminase family protein</fullName>
    </submittedName>
</protein>
<comment type="caution">
    <text evidence="3">The sequence shown here is derived from an EMBL/GenBank/DDBJ whole genome shotgun (WGS) entry which is preliminary data.</text>
</comment>
<reference evidence="3 4" key="1">
    <citation type="journal article" date="2017" name="Int. J. Syst. Evol. Microbiol.">
        <title>Oleiagrimonas citrea sp. nov., a marine bacterium isolated from tidal flat sediment and emended description of the genus Oleiagrimonas Fang et al. 2015 and Oleiagrimonas soli.</title>
        <authorList>
            <person name="Yang S.H."/>
            <person name="Seo H.S."/>
            <person name="Seong C.N."/>
            <person name="Kwon K.K."/>
        </authorList>
    </citation>
    <scope>NUCLEOTIDE SEQUENCE [LARGE SCALE GENOMIC DNA]</scope>
    <source>
        <strain evidence="3 4">MEBiC09124</strain>
    </source>
</reference>
<feature type="domain" description="Transglutaminase-like" evidence="2">
    <location>
        <begin position="402"/>
        <end position="473"/>
    </location>
</feature>
<evidence type="ECO:0000313" key="3">
    <source>
        <dbReference type="EMBL" id="NKZ37697.1"/>
    </source>
</evidence>
<dbReference type="InterPro" id="IPR052901">
    <property type="entry name" value="Bact_TGase-like"/>
</dbReference>
<dbReference type="PANTHER" id="PTHR42736:SF1">
    <property type="entry name" value="PROTEIN-GLUTAMINE GAMMA-GLUTAMYLTRANSFERASE"/>
    <property type="match status" value="1"/>
</dbReference>
<name>A0A846ZJ31_9GAMM</name>
<dbReference type="InterPro" id="IPR021878">
    <property type="entry name" value="TgpA_N"/>
</dbReference>
<dbReference type="Pfam" id="PF13559">
    <property type="entry name" value="DUF4129"/>
    <property type="match status" value="1"/>
</dbReference>
<feature type="transmembrane region" description="Helical" evidence="1">
    <location>
        <begin position="51"/>
        <end position="69"/>
    </location>
</feature>
<keyword evidence="1" id="KW-1133">Transmembrane helix</keyword>
<proteinExistence type="predicted"/>
<dbReference type="AlphaFoldDB" id="A0A846ZJ31"/>
<feature type="transmembrane region" description="Helical" evidence="1">
    <location>
        <begin position="125"/>
        <end position="145"/>
    </location>
</feature>
<evidence type="ECO:0000256" key="1">
    <source>
        <dbReference type="SAM" id="Phobius"/>
    </source>
</evidence>
<feature type="transmembrane region" description="Helical" evidence="1">
    <location>
        <begin position="543"/>
        <end position="564"/>
    </location>
</feature>
<dbReference type="Pfam" id="PF01841">
    <property type="entry name" value="Transglut_core"/>
    <property type="match status" value="1"/>
</dbReference>
<dbReference type="InterPro" id="IPR025403">
    <property type="entry name" value="TgpA-like_C"/>
</dbReference>